<dbReference type="EMBL" id="JASPKY010000180">
    <property type="protein sequence ID" value="KAK9723407.1"/>
    <property type="molecule type" value="Genomic_DNA"/>
</dbReference>
<accession>A0AAW1KPX3</accession>
<keyword evidence="1" id="KW-0472">Membrane</keyword>
<name>A0AAW1KPX3_POPJA</name>
<evidence type="ECO:0000256" key="1">
    <source>
        <dbReference type="SAM" id="Phobius"/>
    </source>
</evidence>
<sequence length="106" mass="12138">MSCNTDFKRIIVGFGLLLDCVFYAIFYLTLNILCLSMEGKKRRGAARYCAVPSCWRERNVEVQQDIVLFHPAKIILLAMRVIASFLSPNKQTVFCNGLNTPKEKIY</sequence>
<reference evidence="2 3" key="1">
    <citation type="journal article" date="2024" name="BMC Genomics">
        <title>De novo assembly and annotation of Popillia japonica's genome with initial clues to its potential as an invasive pest.</title>
        <authorList>
            <person name="Cucini C."/>
            <person name="Boschi S."/>
            <person name="Funari R."/>
            <person name="Cardaioli E."/>
            <person name="Iannotti N."/>
            <person name="Marturano G."/>
            <person name="Paoli F."/>
            <person name="Bruttini M."/>
            <person name="Carapelli A."/>
            <person name="Frati F."/>
            <person name="Nardi F."/>
        </authorList>
    </citation>
    <scope>NUCLEOTIDE SEQUENCE [LARGE SCALE GENOMIC DNA]</scope>
    <source>
        <strain evidence="2">DMR45628</strain>
    </source>
</reference>
<dbReference type="AlphaFoldDB" id="A0AAW1KPX3"/>
<keyword evidence="3" id="KW-1185">Reference proteome</keyword>
<comment type="caution">
    <text evidence="2">The sequence shown here is derived from an EMBL/GenBank/DDBJ whole genome shotgun (WGS) entry which is preliminary data.</text>
</comment>
<dbReference type="Proteomes" id="UP001458880">
    <property type="component" value="Unassembled WGS sequence"/>
</dbReference>
<organism evidence="2 3">
    <name type="scientific">Popillia japonica</name>
    <name type="common">Japanese beetle</name>
    <dbReference type="NCBI Taxonomy" id="7064"/>
    <lineage>
        <taxon>Eukaryota</taxon>
        <taxon>Metazoa</taxon>
        <taxon>Ecdysozoa</taxon>
        <taxon>Arthropoda</taxon>
        <taxon>Hexapoda</taxon>
        <taxon>Insecta</taxon>
        <taxon>Pterygota</taxon>
        <taxon>Neoptera</taxon>
        <taxon>Endopterygota</taxon>
        <taxon>Coleoptera</taxon>
        <taxon>Polyphaga</taxon>
        <taxon>Scarabaeiformia</taxon>
        <taxon>Scarabaeidae</taxon>
        <taxon>Rutelinae</taxon>
        <taxon>Popillia</taxon>
    </lineage>
</organism>
<evidence type="ECO:0000313" key="2">
    <source>
        <dbReference type="EMBL" id="KAK9723407.1"/>
    </source>
</evidence>
<feature type="transmembrane region" description="Helical" evidence="1">
    <location>
        <begin position="12"/>
        <end position="33"/>
    </location>
</feature>
<evidence type="ECO:0000313" key="3">
    <source>
        <dbReference type="Proteomes" id="UP001458880"/>
    </source>
</evidence>
<proteinExistence type="predicted"/>
<protein>
    <submittedName>
        <fullName evidence="2">Uncharacterized protein</fullName>
    </submittedName>
</protein>
<gene>
    <name evidence="2" type="ORF">QE152_g19220</name>
</gene>
<keyword evidence="1" id="KW-0812">Transmembrane</keyword>
<keyword evidence="1" id="KW-1133">Transmembrane helix</keyword>